<feature type="region of interest" description="Disordered" evidence="1">
    <location>
        <begin position="133"/>
        <end position="154"/>
    </location>
</feature>
<organism evidence="2 3">
    <name type="scientific">Trypanosoma theileri</name>
    <dbReference type="NCBI Taxonomy" id="67003"/>
    <lineage>
        <taxon>Eukaryota</taxon>
        <taxon>Discoba</taxon>
        <taxon>Euglenozoa</taxon>
        <taxon>Kinetoplastea</taxon>
        <taxon>Metakinetoplastina</taxon>
        <taxon>Trypanosomatida</taxon>
        <taxon>Trypanosomatidae</taxon>
        <taxon>Trypanosoma</taxon>
    </lineage>
</organism>
<gene>
    <name evidence="2" type="ORF">TM35_000491230</name>
</gene>
<feature type="compositionally biased region" description="Low complexity" evidence="1">
    <location>
        <begin position="215"/>
        <end position="231"/>
    </location>
</feature>
<dbReference type="AlphaFoldDB" id="A0A1X0NHI8"/>
<reference evidence="2 3" key="1">
    <citation type="submission" date="2017-03" db="EMBL/GenBank/DDBJ databases">
        <title>An alternative strategy for trypanosome survival in the mammalian bloodstream revealed through genome and transcriptome analysis of the ubiquitous bovine parasite Trypanosoma (Megatrypanum) theileri.</title>
        <authorList>
            <person name="Kelly S."/>
            <person name="Ivens A."/>
            <person name="Mott A."/>
            <person name="O'Neill E."/>
            <person name="Emms D."/>
            <person name="Macleod O."/>
            <person name="Voorheis P."/>
            <person name="Matthews J."/>
            <person name="Matthews K."/>
            <person name="Carrington M."/>
        </authorList>
    </citation>
    <scope>NUCLEOTIDE SEQUENCE [LARGE SCALE GENOMIC DNA]</scope>
    <source>
        <strain evidence="2">Edinburgh</strain>
    </source>
</reference>
<feature type="region of interest" description="Disordered" evidence="1">
    <location>
        <begin position="281"/>
        <end position="300"/>
    </location>
</feature>
<dbReference type="VEuPathDB" id="TriTrypDB:TM35_000491230"/>
<accession>A0A1X0NHI8</accession>
<evidence type="ECO:0000313" key="3">
    <source>
        <dbReference type="Proteomes" id="UP000192257"/>
    </source>
</evidence>
<proteinExistence type="predicted"/>
<dbReference type="EMBL" id="NBCO01000049">
    <property type="protein sequence ID" value="ORC84117.1"/>
    <property type="molecule type" value="Genomic_DNA"/>
</dbReference>
<dbReference type="RefSeq" id="XP_028878183.1">
    <property type="nucleotide sequence ID" value="XM_029030525.1"/>
</dbReference>
<feature type="region of interest" description="Disordered" evidence="1">
    <location>
        <begin position="1"/>
        <end position="117"/>
    </location>
</feature>
<evidence type="ECO:0000256" key="1">
    <source>
        <dbReference type="SAM" id="MobiDB-lite"/>
    </source>
</evidence>
<feature type="compositionally biased region" description="Basic and acidic residues" evidence="1">
    <location>
        <begin position="42"/>
        <end position="54"/>
    </location>
</feature>
<comment type="caution">
    <text evidence="2">The sequence shown here is derived from an EMBL/GenBank/DDBJ whole genome shotgun (WGS) entry which is preliminary data.</text>
</comment>
<dbReference type="GeneID" id="39990305"/>
<name>A0A1X0NHI8_9TRYP</name>
<keyword evidence="3" id="KW-1185">Reference proteome</keyword>
<sequence length="400" mass="44369">MPTTSSNEEAPIIITAQTPPQQRDSRASKNIFSHRSRTTSPKRCEAHSSLERPPAKTPPLPSLNNTNTNNTTEITDTAENAESTTINRVANNNTPPAAAVIESGPTEESTGDDWRDTLGKTYSGCTSHHHHNNNFLNSSGSSSNHHSRTTSGAPRSFLGRFVHMLKSSGSSKSSRKGEDGPRNEPYDDEDYDHTPAQKSMNSDHNSGVEDNPNHTPLATTKTATTSTPETEGNLGCTRERTGADGEMISEENGNKEEGYYYTTETGEVYYVDPTVLVDVGHEEEEGEEGEEEEKEEKEEQQLDVHQVVKGKAVKTLIAEESKARKRLQQDSLIVLADIGRTYRAMSRSVTNGVRDEKTLRRVLKRLEKDAVKGARVIEGEWKKEHTEMIHTFRTTIEAYK</sequence>
<dbReference type="Proteomes" id="UP000192257">
    <property type="component" value="Unassembled WGS sequence"/>
</dbReference>
<feature type="compositionally biased region" description="Basic and acidic residues" evidence="1">
    <location>
        <begin position="175"/>
        <end position="185"/>
    </location>
</feature>
<feature type="compositionally biased region" description="Polar residues" evidence="1">
    <location>
        <begin position="15"/>
        <end position="31"/>
    </location>
</feature>
<protein>
    <submittedName>
        <fullName evidence="2">Uncharacterized protein</fullName>
    </submittedName>
</protein>
<feature type="compositionally biased region" description="Polar residues" evidence="1">
    <location>
        <begin position="196"/>
        <end position="205"/>
    </location>
</feature>
<evidence type="ECO:0000313" key="2">
    <source>
        <dbReference type="EMBL" id="ORC84117.1"/>
    </source>
</evidence>
<feature type="compositionally biased region" description="Low complexity" evidence="1">
    <location>
        <begin position="64"/>
        <end position="100"/>
    </location>
</feature>
<feature type="compositionally biased region" description="Acidic residues" evidence="1">
    <location>
        <begin position="281"/>
        <end position="296"/>
    </location>
</feature>
<feature type="region of interest" description="Disordered" evidence="1">
    <location>
        <begin position="166"/>
        <end position="242"/>
    </location>
</feature>
<dbReference type="OrthoDB" id="253047at2759"/>
<feature type="compositionally biased region" description="Low complexity" evidence="1">
    <location>
        <begin position="133"/>
        <end position="144"/>
    </location>
</feature>